<dbReference type="PROSITE" id="PS50082">
    <property type="entry name" value="WD_REPEATS_2"/>
    <property type="match status" value="1"/>
</dbReference>
<evidence type="ECO:0000256" key="2">
    <source>
        <dbReference type="ARBA" id="ARBA00022737"/>
    </source>
</evidence>
<organism evidence="6 7">
    <name type="scientific">Coemansia thaxteri</name>
    <dbReference type="NCBI Taxonomy" id="2663907"/>
    <lineage>
        <taxon>Eukaryota</taxon>
        <taxon>Fungi</taxon>
        <taxon>Fungi incertae sedis</taxon>
        <taxon>Zoopagomycota</taxon>
        <taxon>Kickxellomycotina</taxon>
        <taxon>Kickxellomycetes</taxon>
        <taxon>Kickxellales</taxon>
        <taxon>Kickxellaceae</taxon>
        <taxon>Coemansia</taxon>
    </lineage>
</organism>
<accession>A0A9W8BK80</accession>
<keyword evidence="7" id="KW-1185">Reference proteome</keyword>
<sequence length="362" mass="39499">MLQPDFVFRGHHAAVNSVCFFGDDRYLVSADQDGHLIVWNMMLKRQLAKQSEAHSAPILSVCGLGSNTVVSQGRDNKLNIWLLSAGEFSGDLALVNSLPADSMTFCKFSHLRHLDTLWIAFLESAGAGDLCLYSVSTGVQHKLSIGRKSNTKAGIREDPPMCIRLAATGEESRLVLFVGYESTVLQQFDIVPSAEGGAMTAVVARSVTTAHSEPIMSLDYDCQRRLVYTCAADNRVCCYTEDGSTFKEHVHLAELQNAGCAEIRCYPELALVAVAGWDYAVHLFDSSLKPVSNIAFHRSALTSIDVSLQSSAGAEDVSSDFVRQRWSSRCRWLVAASRDSRISLWDVGRLAPSPAAASAEDE</sequence>
<dbReference type="OrthoDB" id="7668193at2759"/>
<keyword evidence="1 5" id="KW-0853">WD repeat</keyword>
<reference evidence="6" key="1">
    <citation type="submission" date="2022-07" db="EMBL/GenBank/DDBJ databases">
        <title>Phylogenomic reconstructions and comparative analyses of Kickxellomycotina fungi.</title>
        <authorList>
            <person name="Reynolds N.K."/>
            <person name="Stajich J.E."/>
            <person name="Barry K."/>
            <person name="Grigoriev I.V."/>
            <person name="Crous P."/>
            <person name="Smith M.E."/>
        </authorList>
    </citation>
    <scope>NUCLEOTIDE SEQUENCE</scope>
    <source>
        <strain evidence="6">IMI 214461</strain>
    </source>
</reference>
<dbReference type="InterPro" id="IPR001680">
    <property type="entry name" value="WD40_rpt"/>
</dbReference>
<dbReference type="SMART" id="SM00320">
    <property type="entry name" value="WD40"/>
    <property type="match status" value="5"/>
</dbReference>
<dbReference type="PROSITE" id="PS00678">
    <property type="entry name" value="WD_REPEATS_1"/>
    <property type="match status" value="1"/>
</dbReference>
<evidence type="ECO:0000313" key="7">
    <source>
        <dbReference type="Proteomes" id="UP001150907"/>
    </source>
</evidence>
<protein>
    <recommendedName>
        <fullName evidence="4">ASTRA-associated protein 1</fullName>
    </recommendedName>
</protein>
<dbReference type="InterPro" id="IPR019775">
    <property type="entry name" value="WD40_repeat_CS"/>
</dbReference>
<dbReference type="InterPro" id="IPR036322">
    <property type="entry name" value="WD40_repeat_dom_sf"/>
</dbReference>
<dbReference type="Proteomes" id="UP001150907">
    <property type="component" value="Unassembled WGS sequence"/>
</dbReference>
<evidence type="ECO:0000256" key="3">
    <source>
        <dbReference type="ARBA" id="ARBA00037931"/>
    </source>
</evidence>
<name>A0A9W8BK80_9FUNG</name>
<dbReference type="PANTHER" id="PTHR19854:SF1">
    <property type="entry name" value="GUANINE NUCLEOTIDE-BINDING PROTEIN SUBUNIT BETA-LIKE PROTEIN 1"/>
    <property type="match status" value="1"/>
</dbReference>
<dbReference type="Gene3D" id="2.130.10.10">
    <property type="entry name" value="YVTN repeat-like/Quinoprotein amine dehydrogenase"/>
    <property type="match status" value="2"/>
</dbReference>
<dbReference type="Pfam" id="PF00400">
    <property type="entry name" value="WD40"/>
    <property type="match status" value="3"/>
</dbReference>
<comment type="caution">
    <text evidence="6">The sequence shown here is derived from an EMBL/GenBank/DDBJ whole genome shotgun (WGS) entry which is preliminary data.</text>
</comment>
<keyword evidence="2" id="KW-0677">Repeat</keyword>
<gene>
    <name evidence="6" type="primary">asa1</name>
    <name evidence="6" type="ORF">H4R26_001719</name>
</gene>
<evidence type="ECO:0000313" key="6">
    <source>
        <dbReference type="EMBL" id="KAJ2005877.1"/>
    </source>
</evidence>
<dbReference type="PROSITE" id="PS50294">
    <property type="entry name" value="WD_REPEATS_REGION"/>
    <property type="match status" value="1"/>
</dbReference>
<evidence type="ECO:0000256" key="4">
    <source>
        <dbReference type="ARBA" id="ARBA00040563"/>
    </source>
</evidence>
<feature type="repeat" description="WD" evidence="5">
    <location>
        <begin position="8"/>
        <end position="49"/>
    </location>
</feature>
<dbReference type="EMBL" id="JANBQF010000082">
    <property type="protein sequence ID" value="KAJ2005877.1"/>
    <property type="molecule type" value="Genomic_DNA"/>
</dbReference>
<dbReference type="PANTHER" id="PTHR19854">
    <property type="entry name" value="TRANSDUCIN BETA-LIKE 3"/>
    <property type="match status" value="1"/>
</dbReference>
<dbReference type="AlphaFoldDB" id="A0A9W8BK80"/>
<proteinExistence type="inferred from homology"/>
<evidence type="ECO:0000256" key="1">
    <source>
        <dbReference type="ARBA" id="ARBA00022574"/>
    </source>
</evidence>
<evidence type="ECO:0000256" key="5">
    <source>
        <dbReference type="PROSITE-ProRule" id="PRU00221"/>
    </source>
</evidence>
<dbReference type="InterPro" id="IPR015943">
    <property type="entry name" value="WD40/YVTN_repeat-like_dom_sf"/>
</dbReference>
<dbReference type="SUPFAM" id="SSF50978">
    <property type="entry name" value="WD40 repeat-like"/>
    <property type="match status" value="1"/>
</dbReference>
<comment type="similarity">
    <text evidence="3">Belongs to the WD repeat ASA1 family.</text>
</comment>